<proteinExistence type="predicted"/>
<evidence type="ECO:0000313" key="2">
    <source>
        <dbReference type="Proteomes" id="UP000294678"/>
    </source>
</evidence>
<dbReference type="RefSeq" id="WP_134113016.1">
    <property type="nucleotide sequence ID" value="NZ_SOBG01000004.1"/>
</dbReference>
<comment type="caution">
    <text evidence="1">The sequence shown here is derived from an EMBL/GenBank/DDBJ whole genome shotgun (WGS) entry which is preliminary data.</text>
</comment>
<accession>A0AA46I5K5</accession>
<organism evidence="1 2">
    <name type="scientific">Hypnocyclicus thermotrophus</name>
    <dbReference type="NCBI Taxonomy" id="1627895"/>
    <lineage>
        <taxon>Bacteria</taxon>
        <taxon>Fusobacteriati</taxon>
        <taxon>Fusobacteriota</taxon>
        <taxon>Fusobacteriia</taxon>
        <taxon>Fusobacteriales</taxon>
        <taxon>Fusobacteriaceae</taxon>
        <taxon>Hypnocyclicus</taxon>
    </lineage>
</organism>
<name>A0AA46I5K5_9FUSO</name>
<reference evidence="1 2" key="1">
    <citation type="submission" date="2019-03" db="EMBL/GenBank/DDBJ databases">
        <title>Genomic Encyclopedia of Type Strains, Phase IV (KMG-IV): sequencing the most valuable type-strain genomes for metagenomic binning, comparative biology and taxonomic classification.</title>
        <authorList>
            <person name="Goeker M."/>
        </authorList>
    </citation>
    <scope>NUCLEOTIDE SEQUENCE [LARGE SCALE GENOMIC DNA]</scope>
    <source>
        <strain evidence="1 2">DSM 100055</strain>
    </source>
</reference>
<gene>
    <name evidence="1" type="ORF">EV215_1131</name>
</gene>
<sequence length="427" mass="50390">MKKYLVIFIIMIFSINTFARTVNFSIISMGALNGEYKKLDSLKIAIDTITKEKEMQYDNVIKINVGNNMTEYLEKNDIMLNFYKTTNFNFNFLGKQEFLWRDKIDPTQIKMSTLNIIAKDVLPYQLMKMEDYIVCVVGITNIYEEDIKGTLSYKRELQNLMYMLEDNVDFLFVVTDLEREENVSIIQDFPQITGLFESRLNLYDFGVEKINNTYLIPTYGISVLDFKYDEQEDNQSIDKIGFKLKTATLLKRENILKPEKFGYDRDFRNYINWTDVRIKNENSLIIGYTDNTFNPYEIYLSDEVPFLDDLADKLMKSYKTDAVIFPKKSLLKGIKKGLYTVAEVNEMFTKEKFIILNLNYKELNSLMNKAAENRGNESYFYISGLGKSRLKENYKILSFENLLEDYKIDKEKYEVENIGIREYMIKK</sequence>
<evidence type="ECO:0000313" key="1">
    <source>
        <dbReference type="EMBL" id="TDT70581.1"/>
    </source>
</evidence>
<dbReference type="AlphaFoldDB" id="A0AA46I5K5"/>
<keyword evidence="2" id="KW-1185">Reference proteome</keyword>
<dbReference type="EMBL" id="SOBG01000004">
    <property type="protein sequence ID" value="TDT70581.1"/>
    <property type="molecule type" value="Genomic_DNA"/>
</dbReference>
<protein>
    <submittedName>
        <fullName evidence="1">2',3'-cyclic-nucleotide 2'-phosphodiesterase (5'-nucleotidase family)</fullName>
    </submittedName>
</protein>
<dbReference type="Proteomes" id="UP000294678">
    <property type="component" value="Unassembled WGS sequence"/>
</dbReference>